<gene>
    <name evidence="1" type="ORF">FEK34_23730</name>
</gene>
<dbReference type="InterPro" id="IPR036038">
    <property type="entry name" value="Aminotransferase-like"/>
</dbReference>
<dbReference type="Pfam" id="PF01063">
    <property type="entry name" value="Aminotran_4"/>
    <property type="match status" value="1"/>
</dbReference>
<dbReference type="EMBL" id="VBUT01000010">
    <property type="protein sequence ID" value="TLF74393.1"/>
    <property type="molecule type" value="Genomic_DNA"/>
</dbReference>
<dbReference type="Gene3D" id="3.20.10.10">
    <property type="entry name" value="D-amino Acid Aminotransferase, subunit A, domain 2"/>
    <property type="match status" value="1"/>
</dbReference>
<dbReference type="Proteomes" id="UP000306378">
    <property type="component" value="Unassembled WGS sequence"/>
</dbReference>
<comment type="caution">
    <text evidence="1">The sequence shown here is derived from an EMBL/GenBank/DDBJ whole genome shotgun (WGS) entry which is preliminary data.</text>
</comment>
<keyword evidence="1" id="KW-0808">Transferase</keyword>
<accession>A0A5R8NFQ7</accession>
<dbReference type="NCBIfam" id="NF006734">
    <property type="entry name" value="PRK09266.1"/>
    <property type="match status" value="1"/>
</dbReference>
<proteinExistence type="predicted"/>
<dbReference type="InterPro" id="IPR043132">
    <property type="entry name" value="BCAT-like_C"/>
</dbReference>
<protein>
    <submittedName>
        <fullName evidence="1">Branched-chain amino acid aminotransferase</fullName>
    </submittedName>
</protein>
<name>A0A5R8NFQ7_9NOCA</name>
<dbReference type="AlphaFoldDB" id="A0A5R8NFQ7"/>
<reference evidence="1 2" key="1">
    <citation type="submission" date="2019-05" db="EMBL/GenBank/DDBJ databases">
        <title>Genomes sequences of two Nocardia cyriacigeorgica environmental isolates, type strains Nocardia asteroides ATCC 19247 and Nocardia cyriacigeorgica DSM 44484.</title>
        <authorList>
            <person name="Vautrin F."/>
            <person name="Bergeron E."/>
            <person name="Dubost A."/>
            <person name="Abrouk D."/>
            <person name="Rodriguez Nava V."/>
            <person name="Pujic P."/>
        </authorList>
    </citation>
    <scope>NUCLEOTIDE SEQUENCE [LARGE SCALE GENOMIC DNA]</scope>
    <source>
        <strain evidence="1 2">EML 446</strain>
    </source>
</reference>
<sequence>MSTFPALALIDGQPADPDALVSRAFAGFAHFTAMQVRAGAVRGLDLHLRRLVDASRQLFGAELAPERFLDDLRTAVAASPPDLSLVLTVFDSTGEFTNGSAEPSLHTLIRTAVPANGPRGPLSLAIVEHERFMPEIKHVGEGAKTYYMRRARADGFDDVAFVDRQGRLSEASIWNLAFWDGDAVVWPEAAVLTGTMMGTVRRQLQAAGVPQRTEVVRPADVSGFRGAVVLNSWTPGIAVDRIGDARLGASAELAEVLHTAFESEPPVSLVG</sequence>
<dbReference type="RefSeq" id="WP_138451147.1">
    <property type="nucleotide sequence ID" value="NZ_VBUT01000010.1"/>
</dbReference>
<evidence type="ECO:0000313" key="1">
    <source>
        <dbReference type="EMBL" id="TLF74393.1"/>
    </source>
</evidence>
<dbReference type="InterPro" id="IPR001544">
    <property type="entry name" value="Aminotrans_IV"/>
</dbReference>
<keyword evidence="1" id="KW-0032">Aminotransferase</keyword>
<organism evidence="1 2">
    <name type="scientific">Nocardia cyriacigeorgica</name>
    <dbReference type="NCBI Taxonomy" id="135487"/>
    <lineage>
        <taxon>Bacteria</taxon>
        <taxon>Bacillati</taxon>
        <taxon>Actinomycetota</taxon>
        <taxon>Actinomycetes</taxon>
        <taxon>Mycobacteriales</taxon>
        <taxon>Nocardiaceae</taxon>
        <taxon>Nocardia</taxon>
    </lineage>
</organism>
<dbReference type="GO" id="GO:0008483">
    <property type="term" value="F:transaminase activity"/>
    <property type="evidence" value="ECO:0007669"/>
    <property type="project" value="UniProtKB-KW"/>
</dbReference>
<evidence type="ECO:0000313" key="2">
    <source>
        <dbReference type="Proteomes" id="UP000306378"/>
    </source>
</evidence>
<dbReference type="SUPFAM" id="SSF56752">
    <property type="entry name" value="D-aminoacid aminotransferase-like PLP-dependent enzymes"/>
    <property type="match status" value="1"/>
</dbReference>